<dbReference type="AlphaFoldDB" id="A0AAD9KIK9"/>
<dbReference type="EMBL" id="JAODUO010001009">
    <property type="protein sequence ID" value="KAK2171957.1"/>
    <property type="molecule type" value="Genomic_DNA"/>
</dbReference>
<name>A0AAD9KIK9_RIDPI</name>
<dbReference type="Proteomes" id="UP001209878">
    <property type="component" value="Unassembled WGS sequence"/>
</dbReference>
<sequence>MDEKERLSLRSQSRTTSRQTSPRMGARKNTVHPSDTTDGSGSEGASSGKSGRQAWSPSTVETHIPEVAEENKDVHSEEEEGPIEPGNKVDSREEQDSGALPNHCDNDAELNDDTSNKPVSSDIENDSTLPTTEGATRRKGGKSKSKPVQSNDVNDIVISNG</sequence>
<feature type="compositionally biased region" description="Basic and acidic residues" evidence="1">
    <location>
        <begin position="63"/>
        <end position="75"/>
    </location>
</feature>
<organism evidence="2 3">
    <name type="scientific">Ridgeia piscesae</name>
    <name type="common">Tubeworm</name>
    <dbReference type="NCBI Taxonomy" id="27915"/>
    <lineage>
        <taxon>Eukaryota</taxon>
        <taxon>Metazoa</taxon>
        <taxon>Spiralia</taxon>
        <taxon>Lophotrochozoa</taxon>
        <taxon>Annelida</taxon>
        <taxon>Polychaeta</taxon>
        <taxon>Sedentaria</taxon>
        <taxon>Canalipalpata</taxon>
        <taxon>Sabellida</taxon>
        <taxon>Siboglinidae</taxon>
        <taxon>Ridgeia</taxon>
    </lineage>
</organism>
<evidence type="ECO:0000313" key="2">
    <source>
        <dbReference type="EMBL" id="KAK2171957.1"/>
    </source>
</evidence>
<reference evidence="2" key="1">
    <citation type="journal article" date="2023" name="Mol. Biol. Evol.">
        <title>Third-Generation Sequencing Reveals the Adaptive Role of the Epigenome in Three Deep-Sea Polychaetes.</title>
        <authorList>
            <person name="Perez M."/>
            <person name="Aroh O."/>
            <person name="Sun Y."/>
            <person name="Lan Y."/>
            <person name="Juniper S.K."/>
            <person name="Young C.R."/>
            <person name="Angers B."/>
            <person name="Qian P.Y."/>
        </authorList>
    </citation>
    <scope>NUCLEOTIDE SEQUENCE</scope>
    <source>
        <strain evidence="2">R07B-5</strain>
    </source>
</reference>
<protein>
    <submittedName>
        <fullName evidence="2">Uncharacterized protein</fullName>
    </submittedName>
</protein>
<feature type="compositionally biased region" description="Polar residues" evidence="1">
    <location>
        <begin position="146"/>
        <end position="161"/>
    </location>
</feature>
<proteinExistence type="predicted"/>
<comment type="caution">
    <text evidence="2">The sequence shown here is derived from an EMBL/GenBank/DDBJ whole genome shotgun (WGS) entry which is preliminary data.</text>
</comment>
<feature type="compositionally biased region" description="Low complexity" evidence="1">
    <location>
        <begin position="9"/>
        <end position="21"/>
    </location>
</feature>
<gene>
    <name evidence="2" type="ORF">NP493_1012g00062</name>
</gene>
<evidence type="ECO:0000313" key="3">
    <source>
        <dbReference type="Proteomes" id="UP001209878"/>
    </source>
</evidence>
<feature type="compositionally biased region" description="Low complexity" evidence="1">
    <location>
        <begin position="39"/>
        <end position="51"/>
    </location>
</feature>
<feature type="region of interest" description="Disordered" evidence="1">
    <location>
        <begin position="1"/>
        <end position="161"/>
    </location>
</feature>
<keyword evidence="3" id="KW-1185">Reference proteome</keyword>
<accession>A0AAD9KIK9</accession>
<evidence type="ECO:0000256" key="1">
    <source>
        <dbReference type="SAM" id="MobiDB-lite"/>
    </source>
</evidence>